<accession>A0A1I7H8B3</accession>
<dbReference type="InterPro" id="IPR036291">
    <property type="entry name" value="NAD(P)-bd_dom_sf"/>
</dbReference>
<dbReference type="SUPFAM" id="SSF51735">
    <property type="entry name" value="NAD(P)-binding Rossmann-fold domains"/>
    <property type="match status" value="1"/>
</dbReference>
<dbReference type="Proteomes" id="UP000183926">
    <property type="component" value="Unassembled WGS sequence"/>
</dbReference>
<dbReference type="PANTHER" id="PTHR13812:SF19">
    <property type="entry name" value="KETIMINE REDUCTASE MU-CRYSTALLIN"/>
    <property type="match status" value="1"/>
</dbReference>
<dbReference type="NCBIfam" id="NF005603">
    <property type="entry name" value="PRK07340.1"/>
    <property type="match status" value="1"/>
</dbReference>
<dbReference type="GO" id="GO:0005737">
    <property type="term" value="C:cytoplasm"/>
    <property type="evidence" value="ECO:0007669"/>
    <property type="project" value="TreeGrafter"/>
</dbReference>
<dbReference type="Gene3D" id="3.40.50.720">
    <property type="entry name" value="NAD(P)-binding Rossmann-like Domain"/>
    <property type="match status" value="1"/>
</dbReference>
<dbReference type="NCBIfam" id="NF045512">
    <property type="entry name" value="PyrPipCarbRedLhpI"/>
    <property type="match status" value="1"/>
</dbReference>
<dbReference type="AlphaFoldDB" id="A0A1I7H8B3"/>
<proteinExistence type="predicted"/>
<dbReference type="InterPro" id="IPR003462">
    <property type="entry name" value="ODC_Mu_crystall"/>
</dbReference>
<reference evidence="1 2" key="1">
    <citation type="submission" date="2016-10" db="EMBL/GenBank/DDBJ databases">
        <authorList>
            <person name="de Groot N.N."/>
        </authorList>
    </citation>
    <scope>NUCLEOTIDE SEQUENCE [LARGE SCALE GENOMIC DNA]</scope>
    <source>
        <strain evidence="1 2">Nm24</strain>
    </source>
</reference>
<dbReference type="RefSeq" id="WP_074928039.1">
    <property type="nucleotide sequence ID" value="NZ_FPBL01000004.1"/>
</dbReference>
<sequence length="331" mass="35830">MNPPSIVSTSLATEEFIVLSRERTAQLLDFSKLVDAIATAALEYDAGQIQSPERMVVPFGAGGVMLSMPATAHDIGIHKLVTVQPANKERQLPTIHGMVTVCDTETGKPICLLDGPEVTGRRTAAVTMLAIRTFLKKAPREILLIGTGVQARHHVQALYALYPQSKIWVRGRSETSSIAFCDRHQPLHSKLVPAKHSISDHVNVVITVTTSTQAIYNETALRDRLVIGVGAFTPEMAELGKTTLNGSAIFADDPASARHEAGDLIQADIDWSCVRSLAHALQSRIDESRPRVFKSVGTGAWDLAAARVALQAIQTKNLFKISIKGCSARQN</sequence>
<dbReference type="Pfam" id="PF02423">
    <property type="entry name" value="OCD_Mu_crystall"/>
    <property type="match status" value="1"/>
</dbReference>
<dbReference type="EMBL" id="FPBL01000004">
    <property type="protein sequence ID" value="SFU56716.1"/>
    <property type="molecule type" value="Genomic_DNA"/>
</dbReference>
<evidence type="ECO:0000313" key="1">
    <source>
        <dbReference type="EMBL" id="SFU56716.1"/>
    </source>
</evidence>
<dbReference type="GO" id="GO:0042562">
    <property type="term" value="F:hormone binding"/>
    <property type="evidence" value="ECO:0007669"/>
    <property type="project" value="TreeGrafter"/>
</dbReference>
<dbReference type="Gene3D" id="3.30.1780.10">
    <property type="entry name" value="ornithine cyclodeaminase, domain 1"/>
    <property type="match status" value="1"/>
</dbReference>
<organism evidence="1 2">
    <name type="scientific">Nitrosomonas eutropha</name>
    <dbReference type="NCBI Taxonomy" id="916"/>
    <lineage>
        <taxon>Bacteria</taxon>
        <taxon>Pseudomonadati</taxon>
        <taxon>Pseudomonadota</taxon>
        <taxon>Betaproteobacteria</taxon>
        <taxon>Nitrosomonadales</taxon>
        <taxon>Nitrosomonadaceae</taxon>
        <taxon>Nitrosomonas</taxon>
    </lineage>
</organism>
<name>A0A1I7H8B3_9PROT</name>
<protein>
    <submittedName>
        <fullName evidence="1">Ornithine cyclodeaminase</fullName>
    </submittedName>
</protein>
<dbReference type="OrthoDB" id="5293744at2"/>
<dbReference type="InterPro" id="IPR053444">
    <property type="entry name" value="Pyr2C_reductase-like"/>
</dbReference>
<dbReference type="InterPro" id="IPR023401">
    <property type="entry name" value="ODC_N"/>
</dbReference>
<evidence type="ECO:0000313" key="2">
    <source>
        <dbReference type="Proteomes" id="UP000183926"/>
    </source>
</evidence>
<dbReference type="PIRSF" id="PIRSF001439">
    <property type="entry name" value="CryM"/>
    <property type="match status" value="1"/>
</dbReference>
<dbReference type="PANTHER" id="PTHR13812">
    <property type="entry name" value="KETIMINE REDUCTASE MU-CRYSTALLIN"/>
    <property type="match status" value="1"/>
</dbReference>
<gene>
    <name evidence="1" type="ORF">SAMN05216339_104129</name>
</gene>